<organism evidence="1 2">
    <name type="scientific">Marinomonas fungiae</name>
    <dbReference type="NCBI Taxonomy" id="1137284"/>
    <lineage>
        <taxon>Bacteria</taxon>
        <taxon>Pseudomonadati</taxon>
        <taxon>Pseudomonadota</taxon>
        <taxon>Gammaproteobacteria</taxon>
        <taxon>Oceanospirillales</taxon>
        <taxon>Oceanospirillaceae</taxon>
        <taxon>Marinomonas</taxon>
    </lineage>
</organism>
<evidence type="ECO:0000313" key="2">
    <source>
        <dbReference type="Proteomes" id="UP000182769"/>
    </source>
</evidence>
<protein>
    <submittedName>
        <fullName evidence="1">Uncharacterized protein</fullName>
    </submittedName>
</protein>
<dbReference type="Proteomes" id="UP000182769">
    <property type="component" value="Unassembled WGS sequence"/>
</dbReference>
<gene>
    <name evidence="1" type="ORF">Ga0061065_101141</name>
</gene>
<keyword evidence="2" id="KW-1185">Reference proteome</keyword>
<reference evidence="2" key="1">
    <citation type="submission" date="2015-08" db="EMBL/GenBank/DDBJ databases">
        <authorList>
            <person name="Varghese N."/>
        </authorList>
    </citation>
    <scope>NUCLEOTIDE SEQUENCE [LARGE SCALE GENOMIC DNA]</scope>
    <source>
        <strain evidence="2">JCM 18476</strain>
    </source>
</reference>
<accession>A0A0K6IGW1</accession>
<proteinExistence type="predicted"/>
<dbReference type="AlphaFoldDB" id="A0A0K6IGW1"/>
<sequence>MKIMMNSLKRTLLAFLYQPNSRPIRKGALVLIATLLVLLVAGFHEHLTSFLVMFIDRYFQAQQALVDAQFFAC</sequence>
<name>A0A0K6IGW1_9GAMM</name>
<evidence type="ECO:0000313" key="1">
    <source>
        <dbReference type="EMBL" id="CUB02308.1"/>
    </source>
</evidence>
<dbReference type="EMBL" id="CYHG01000001">
    <property type="protein sequence ID" value="CUB02308.1"/>
    <property type="molecule type" value="Genomic_DNA"/>
</dbReference>